<keyword evidence="2" id="KW-0812">Transmembrane</keyword>
<accession>A0A0D1Y9M4</accession>
<feature type="signal peptide" evidence="3">
    <location>
        <begin position="1"/>
        <end position="17"/>
    </location>
</feature>
<gene>
    <name evidence="5" type="ORF">PV11_07186</name>
</gene>
<feature type="domain" description="DUF7707" evidence="4">
    <location>
        <begin position="34"/>
        <end position="132"/>
    </location>
</feature>
<feature type="compositionally biased region" description="Low complexity" evidence="1">
    <location>
        <begin position="144"/>
        <end position="162"/>
    </location>
</feature>
<protein>
    <recommendedName>
        <fullName evidence="4">DUF7707 domain-containing protein</fullName>
    </recommendedName>
</protein>
<organism evidence="5 6">
    <name type="scientific">Exophiala sideris</name>
    <dbReference type="NCBI Taxonomy" id="1016849"/>
    <lineage>
        <taxon>Eukaryota</taxon>
        <taxon>Fungi</taxon>
        <taxon>Dikarya</taxon>
        <taxon>Ascomycota</taxon>
        <taxon>Pezizomycotina</taxon>
        <taxon>Eurotiomycetes</taxon>
        <taxon>Chaetothyriomycetidae</taxon>
        <taxon>Chaetothyriales</taxon>
        <taxon>Herpotrichiellaceae</taxon>
        <taxon>Exophiala</taxon>
    </lineage>
</organism>
<evidence type="ECO:0000256" key="2">
    <source>
        <dbReference type="SAM" id="Phobius"/>
    </source>
</evidence>
<evidence type="ECO:0000259" key="4">
    <source>
        <dbReference type="Pfam" id="PF24808"/>
    </source>
</evidence>
<evidence type="ECO:0000313" key="6">
    <source>
        <dbReference type="Proteomes" id="UP000053599"/>
    </source>
</evidence>
<keyword evidence="3" id="KW-0732">Signal</keyword>
<dbReference type="PANTHER" id="PTHR38118">
    <property type="entry name" value="ANCHORED CELL WALL PROTEIN 11-RELATED"/>
    <property type="match status" value="1"/>
</dbReference>
<evidence type="ECO:0000313" key="5">
    <source>
        <dbReference type="EMBL" id="KIV79637.1"/>
    </source>
</evidence>
<dbReference type="InterPro" id="IPR056124">
    <property type="entry name" value="DUF7707"/>
</dbReference>
<dbReference type="Pfam" id="PF24808">
    <property type="entry name" value="DUF7707"/>
    <property type="match status" value="1"/>
</dbReference>
<reference evidence="5 6" key="1">
    <citation type="submission" date="2015-01" db="EMBL/GenBank/DDBJ databases">
        <title>The Genome Sequence of Exophiala sideris CBS121828.</title>
        <authorList>
            <consortium name="The Broad Institute Genomics Platform"/>
            <person name="Cuomo C."/>
            <person name="de Hoog S."/>
            <person name="Gorbushina A."/>
            <person name="Stielow B."/>
            <person name="Teixiera M."/>
            <person name="Abouelleil A."/>
            <person name="Chapman S.B."/>
            <person name="Priest M."/>
            <person name="Young S.K."/>
            <person name="Wortman J."/>
            <person name="Nusbaum C."/>
            <person name="Birren B."/>
        </authorList>
    </citation>
    <scope>NUCLEOTIDE SEQUENCE [LARGE SCALE GENOMIC DNA]</scope>
    <source>
        <strain evidence="5 6">CBS 121828</strain>
    </source>
</reference>
<feature type="chain" id="PRO_5002236813" description="DUF7707 domain-containing protein" evidence="3">
    <location>
        <begin position="18"/>
        <end position="424"/>
    </location>
</feature>
<sequence>MATLLVLMTILPWATHGQSTTVSQAMPPSATAGFNASAVSSSNAFAFCQSQLNTCPIICGGNSLTGDNKCDQTTLTYTCVCSNGTVPDCTAFVQTLPYYICLTTYLQCLDDHPNDLTRRRKCLIDEDCGTRNATAELLARQDSETSSTTTLPSSNPTSSDTPARPHSSLSTGATAGIGVGCGIAGLIVAALAIYAWRRHHRAKAAHGHSQHEAVYETIEANAELHGDPRLAPSVNILVEPTKNPELATNANRHELDSHTYFRTGDAELEGKDGSLSWLGQAITALSPLDKTIPEQRLPGIDKRLIPPARLPPKHPKRLLPLHLPPHSQIRHNKRNLSIEPGYDPEQHIRQDPCRHLRTFLNRQTLSQEQRNLVHRIAGGAMATNPPPAALSPVIARTCRLAQSRTINQQKLNRGQPGMSPLGMR</sequence>
<feature type="transmembrane region" description="Helical" evidence="2">
    <location>
        <begin position="175"/>
        <end position="196"/>
    </location>
</feature>
<dbReference type="EMBL" id="KN846953">
    <property type="protein sequence ID" value="KIV79637.1"/>
    <property type="molecule type" value="Genomic_DNA"/>
</dbReference>
<keyword evidence="2" id="KW-1133">Transmembrane helix</keyword>
<dbReference type="AlphaFoldDB" id="A0A0D1Y9M4"/>
<keyword evidence="2" id="KW-0472">Membrane</keyword>
<dbReference type="HOGENOM" id="CLU_647290_0_0_1"/>
<name>A0A0D1Y9M4_9EURO</name>
<feature type="region of interest" description="Disordered" evidence="1">
    <location>
        <begin position="139"/>
        <end position="169"/>
    </location>
</feature>
<dbReference type="PANTHER" id="PTHR38118:SF2">
    <property type="entry name" value="CDP-ALCOHOL PHOSPHATIDYLTRANSFERASE PROTEIN"/>
    <property type="match status" value="1"/>
</dbReference>
<evidence type="ECO:0000256" key="1">
    <source>
        <dbReference type="SAM" id="MobiDB-lite"/>
    </source>
</evidence>
<evidence type="ECO:0000256" key="3">
    <source>
        <dbReference type="SAM" id="SignalP"/>
    </source>
</evidence>
<dbReference type="OrthoDB" id="2121879at2759"/>
<dbReference type="Proteomes" id="UP000053599">
    <property type="component" value="Unassembled WGS sequence"/>
</dbReference>
<proteinExistence type="predicted"/>